<protein>
    <recommendedName>
        <fullName evidence="4">Phosphodiesterase domain protein</fullName>
    </recommendedName>
</protein>
<accession>A0A1U7EV50</accession>
<dbReference type="STRING" id="348780.NP_1610A"/>
<proteinExistence type="predicted"/>
<sequence>MPTRYVTGWISRPIVGPNRVLTLRDHLYGWLGAPDPYRRADEPHVSLFGIRLPEQQRDAFEKRLDSFGAAVGSWTGTVDGYRFYPSLKNPMVVSLDVPVPQARVASPVADLVGAFDGVVDSRPTPPHVTLLMGGVRGEELQWAQVDETVRRRLRAVTGEAVSDRTRHTGSSPPEPLVDPAFPVTVGPPEVEWT</sequence>
<feature type="region of interest" description="Disordered" evidence="1">
    <location>
        <begin position="157"/>
        <end position="193"/>
    </location>
</feature>
<dbReference type="EMBL" id="CR936257">
    <property type="protein sequence ID" value="CAI48896.1"/>
    <property type="molecule type" value="Genomic_DNA"/>
</dbReference>
<dbReference type="RefSeq" id="WP_011322530.1">
    <property type="nucleotide sequence ID" value="NC_007426.1"/>
</dbReference>
<dbReference type="eggNOG" id="arCOG14836">
    <property type="taxonomic scope" value="Archaea"/>
</dbReference>
<evidence type="ECO:0008006" key="4">
    <source>
        <dbReference type="Google" id="ProtNLM"/>
    </source>
</evidence>
<keyword evidence="3" id="KW-1185">Reference proteome</keyword>
<dbReference type="Proteomes" id="UP000002698">
    <property type="component" value="Chromosome"/>
</dbReference>
<dbReference type="HOGENOM" id="CLU_1431683_0_0_2"/>
<dbReference type="SUPFAM" id="SSF55144">
    <property type="entry name" value="LigT-like"/>
    <property type="match status" value="1"/>
</dbReference>
<evidence type="ECO:0000313" key="2">
    <source>
        <dbReference type="EMBL" id="CAI48896.1"/>
    </source>
</evidence>
<dbReference type="OrthoDB" id="378816at2157"/>
<reference evidence="2 3" key="1">
    <citation type="journal article" date="2005" name="Genome Res.">
        <title>Living with two extremes: conclusions from the genome sequence of Natronomonas pharaonis.</title>
        <authorList>
            <person name="Falb M."/>
            <person name="Pfeiffer F."/>
            <person name="Palm P."/>
            <person name="Rodewald K."/>
            <person name="Hickmann V."/>
            <person name="Tittor J."/>
            <person name="Oesterhelt D."/>
        </authorList>
    </citation>
    <scope>NUCLEOTIDE SEQUENCE [LARGE SCALE GENOMIC DNA]</scope>
    <source>
        <strain evidence="3">ATCC 35678 / DSM 2160 / CIP 103997 / JCM 8858 / NBRC 14720 / NCIMB 2260 / Gabara</strain>
    </source>
</reference>
<gene>
    <name evidence="2" type="ordered locus">NP_1610A</name>
</gene>
<evidence type="ECO:0000256" key="1">
    <source>
        <dbReference type="SAM" id="MobiDB-lite"/>
    </source>
</evidence>
<evidence type="ECO:0000313" key="3">
    <source>
        <dbReference type="Proteomes" id="UP000002698"/>
    </source>
</evidence>
<name>A0A1U7EV50_NATPD</name>
<dbReference type="InterPro" id="IPR009097">
    <property type="entry name" value="Cyclic_Pdiesterase"/>
</dbReference>
<dbReference type="KEGG" id="nph:NP_1610A"/>
<dbReference type="GeneID" id="3701200"/>
<dbReference type="AlphaFoldDB" id="A0A1U7EV50"/>
<dbReference type="EnsemblBacteria" id="CAI48896">
    <property type="protein sequence ID" value="CAI48896"/>
    <property type="gene ID" value="NP_1610A"/>
</dbReference>
<organism evidence="2 3">
    <name type="scientific">Natronomonas pharaonis (strain ATCC 35678 / DSM 2160 / CIP 103997 / JCM 8858 / NBRC 14720 / NCIMB 2260 / Gabara)</name>
    <name type="common">Halobacterium pharaonis</name>
    <dbReference type="NCBI Taxonomy" id="348780"/>
    <lineage>
        <taxon>Archaea</taxon>
        <taxon>Methanobacteriati</taxon>
        <taxon>Methanobacteriota</taxon>
        <taxon>Stenosarchaea group</taxon>
        <taxon>Halobacteria</taxon>
        <taxon>Halobacteriales</taxon>
        <taxon>Natronomonadaceae</taxon>
        <taxon>Natronomonas</taxon>
    </lineage>
</organism>